<organism evidence="11 12">
    <name type="scientific">Pleionea litopenaei</name>
    <dbReference type="NCBI Taxonomy" id="3070815"/>
    <lineage>
        <taxon>Bacteria</taxon>
        <taxon>Pseudomonadati</taxon>
        <taxon>Pseudomonadota</taxon>
        <taxon>Gammaproteobacteria</taxon>
        <taxon>Oceanospirillales</taxon>
        <taxon>Pleioneaceae</taxon>
        <taxon>Pleionea</taxon>
    </lineage>
</organism>
<comment type="function">
    <text evidence="9">Catalyzes the phospholipid dependent N-acylation of the N-terminal cysteine of apolipoprotein, the last step in lipoprotein maturation.</text>
</comment>
<evidence type="ECO:0000256" key="3">
    <source>
        <dbReference type="ARBA" id="ARBA00022475"/>
    </source>
</evidence>
<name>A0AA51RS65_9GAMM</name>
<evidence type="ECO:0000256" key="8">
    <source>
        <dbReference type="ARBA" id="ARBA00023315"/>
    </source>
</evidence>
<dbReference type="PROSITE" id="PS50263">
    <property type="entry name" value="CN_HYDROLASE"/>
    <property type="match status" value="1"/>
</dbReference>
<evidence type="ECO:0000313" key="12">
    <source>
        <dbReference type="Proteomes" id="UP001239782"/>
    </source>
</evidence>
<dbReference type="GO" id="GO:0005886">
    <property type="term" value="C:plasma membrane"/>
    <property type="evidence" value="ECO:0007669"/>
    <property type="project" value="UniProtKB-SubCell"/>
</dbReference>
<proteinExistence type="inferred from homology"/>
<evidence type="ECO:0000256" key="1">
    <source>
        <dbReference type="ARBA" id="ARBA00004651"/>
    </source>
</evidence>
<dbReference type="GO" id="GO:0042158">
    <property type="term" value="P:lipoprotein biosynthetic process"/>
    <property type="evidence" value="ECO:0007669"/>
    <property type="project" value="UniProtKB-UniRule"/>
</dbReference>
<evidence type="ECO:0000256" key="5">
    <source>
        <dbReference type="ARBA" id="ARBA00022692"/>
    </source>
</evidence>
<feature type="transmembrane region" description="Helical" evidence="9">
    <location>
        <begin position="91"/>
        <end position="116"/>
    </location>
</feature>
<dbReference type="AlphaFoldDB" id="A0AA51RS65"/>
<keyword evidence="4 9" id="KW-0808">Transferase</keyword>
<dbReference type="Proteomes" id="UP001239782">
    <property type="component" value="Chromosome"/>
</dbReference>
<evidence type="ECO:0000256" key="9">
    <source>
        <dbReference type="HAMAP-Rule" id="MF_01148"/>
    </source>
</evidence>
<dbReference type="EMBL" id="CP133548">
    <property type="protein sequence ID" value="WMS86548.1"/>
    <property type="molecule type" value="Genomic_DNA"/>
</dbReference>
<dbReference type="InterPro" id="IPR045378">
    <property type="entry name" value="LNT_N"/>
</dbReference>
<dbReference type="GO" id="GO:0016410">
    <property type="term" value="F:N-acyltransferase activity"/>
    <property type="evidence" value="ECO:0007669"/>
    <property type="project" value="UniProtKB-UniRule"/>
</dbReference>
<feature type="transmembrane region" description="Helical" evidence="9">
    <location>
        <begin position="200"/>
        <end position="221"/>
    </location>
</feature>
<dbReference type="SUPFAM" id="SSF56317">
    <property type="entry name" value="Carbon-nitrogen hydrolase"/>
    <property type="match status" value="1"/>
</dbReference>
<dbReference type="InterPro" id="IPR036526">
    <property type="entry name" value="C-N_Hydrolase_sf"/>
</dbReference>
<evidence type="ECO:0000256" key="4">
    <source>
        <dbReference type="ARBA" id="ARBA00022679"/>
    </source>
</evidence>
<dbReference type="EC" id="2.3.1.269" evidence="9"/>
<evidence type="ECO:0000256" key="2">
    <source>
        <dbReference type="ARBA" id="ARBA00010065"/>
    </source>
</evidence>
<keyword evidence="3 9" id="KW-1003">Cell membrane</keyword>
<dbReference type="Pfam" id="PF00795">
    <property type="entry name" value="CN_hydrolase"/>
    <property type="match status" value="1"/>
</dbReference>
<gene>
    <name evidence="9 11" type="primary">lnt</name>
    <name evidence="11" type="ORF">Q9312_15110</name>
</gene>
<comment type="subcellular location">
    <subcellularLocation>
        <location evidence="1 9">Cell membrane</location>
        <topology evidence="1 9">Multi-pass membrane protein</topology>
    </subcellularLocation>
</comment>
<comment type="pathway">
    <text evidence="9">Protein modification; lipoprotein biosynthesis (N-acyl transfer).</text>
</comment>
<feature type="domain" description="CN hydrolase" evidence="10">
    <location>
        <begin position="236"/>
        <end position="478"/>
    </location>
</feature>
<keyword evidence="5 9" id="KW-0812">Transmembrane</keyword>
<dbReference type="RefSeq" id="WP_309201693.1">
    <property type="nucleotide sequence ID" value="NZ_CP133548.1"/>
</dbReference>
<dbReference type="PANTHER" id="PTHR38686:SF1">
    <property type="entry name" value="APOLIPOPROTEIN N-ACYLTRANSFERASE"/>
    <property type="match status" value="1"/>
</dbReference>
<keyword evidence="6 9" id="KW-1133">Transmembrane helix</keyword>
<protein>
    <recommendedName>
        <fullName evidence="9">Apolipoprotein N-acyltransferase</fullName>
        <shortName evidence="9">ALP N-acyltransferase</shortName>
        <ecNumber evidence="9">2.3.1.269</ecNumber>
    </recommendedName>
</protein>
<keyword evidence="12" id="KW-1185">Reference proteome</keyword>
<comment type="catalytic activity">
    <reaction evidence="9">
        <text>N-terminal S-1,2-diacyl-sn-glyceryl-L-cysteinyl-[lipoprotein] + a glycerophospholipid = N-acyl-S-1,2-diacyl-sn-glyceryl-L-cysteinyl-[lipoprotein] + a 2-acyl-sn-glycero-3-phospholipid + H(+)</text>
        <dbReference type="Rhea" id="RHEA:48228"/>
        <dbReference type="Rhea" id="RHEA-COMP:14681"/>
        <dbReference type="Rhea" id="RHEA-COMP:14684"/>
        <dbReference type="ChEBI" id="CHEBI:15378"/>
        <dbReference type="ChEBI" id="CHEBI:136912"/>
        <dbReference type="ChEBI" id="CHEBI:140656"/>
        <dbReference type="ChEBI" id="CHEBI:140657"/>
        <dbReference type="ChEBI" id="CHEBI:140660"/>
        <dbReference type="EC" id="2.3.1.269"/>
    </reaction>
</comment>
<accession>A0AA51RS65</accession>
<feature type="transmembrane region" description="Helical" evidence="9">
    <location>
        <begin position="484"/>
        <end position="507"/>
    </location>
</feature>
<comment type="similarity">
    <text evidence="2 9">Belongs to the CN hydrolase family. Apolipoprotein N-acyltransferase subfamily.</text>
</comment>
<feature type="transmembrane region" description="Helical" evidence="9">
    <location>
        <begin position="163"/>
        <end position="188"/>
    </location>
</feature>
<dbReference type="KEGG" id="plei:Q9312_15110"/>
<dbReference type="InterPro" id="IPR003010">
    <property type="entry name" value="C-N_Hydrolase"/>
</dbReference>
<dbReference type="CDD" id="cd07571">
    <property type="entry name" value="ALP_N-acyl_transferase"/>
    <property type="match status" value="1"/>
</dbReference>
<dbReference type="HAMAP" id="MF_01148">
    <property type="entry name" value="Lnt"/>
    <property type="match status" value="1"/>
</dbReference>
<evidence type="ECO:0000256" key="6">
    <source>
        <dbReference type="ARBA" id="ARBA00022989"/>
    </source>
</evidence>
<dbReference type="NCBIfam" id="TIGR00546">
    <property type="entry name" value="lnt"/>
    <property type="match status" value="1"/>
</dbReference>
<feature type="transmembrane region" description="Helical" evidence="9">
    <location>
        <begin position="15"/>
        <end position="48"/>
    </location>
</feature>
<dbReference type="PANTHER" id="PTHR38686">
    <property type="entry name" value="APOLIPOPROTEIN N-ACYLTRANSFERASE"/>
    <property type="match status" value="1"/>
</dbReference>
<sequence>MLQRLAWLSYKRPYLWAFVLGAIYPLGLAPLAWWPLLFVSIAGLNFLFLRYQSERLATIAYCYGLGFFAVGASWVHVSIHQFGNAPLLMSVFLTALFVAFLAVFKLFIGLGLRWLFQRYGVVAIQYGFPLLWLAMDGALANFFTGFPWLFAGYGLVDSPFAEVIAWVGVYGASFWVALVASQMAWIVYVLAKNRPSFQYLTLPLVGLILPIVAILILVNTFRPSETPGQLKSFVLVQPNIPQQDKWKRELLGQHLQLYQDLTLEHLGSDFVIWPEAAVPELKHRVSNWLDQWDRLARERGSQMILGIPIYQPETRKIYASLITLGNTQQRYDKQHLVPFGEFVPFESWLRGLIEFFNLPMSAMAPGAKNQVAFEFDDTRVLPAICYEIAYSEVFFEFLKNYENQKDSFILTVSNDAWFGRSWGPHQHLQIAQSRALEFGMPVIRATNNGITAIINLHGQRVAQIKQFQRGVLNDQIELTNRLTFYLKMPLIMVSVFVIFGMLCYVVFFQNSLKNKALNEV</sequence>
<evidence type="ECO:0000259" key="10">
    <source>
        <dbReference type="PROSITE" id="PS50263"/>
    </source>
</evidence>
<reference evidence="11 12" key="1">
    <citation type="submission" date="2023-08" db="EMBL/GenBank/DDBJ databases">
        <title>Pleionea litopenaei sp. nov., isolated from stomach of juvenile Litopenaeus vannamei.</title>
        <authorList>
            <person name="Rho A.M."/>
            <person name="Hwang C.Y."/>
        </authorList>
    </citation>
    <scope>NUCLEOTIDE SEQUENCE [LARGE SCALE GENOMIC DNA]</scope>
    <source>
        <strain evidence="11 12">HL-JVS1</strain>
    </source>
</reference>
<keyword evidence="8 9" id="KW-0012">Acyltransferase</keyword>
<feature type="transmembrane region" description="Helical" evidence="9">
    <location>
        <begin position="128"/>
        <end position="151"/>
    </location>
</feature>
<dbReference type="Gene3D" id="3.60.110.10">
    <property type="entry name" value="Carbon-nitrogen hydrolase"/>
    <property type="match status" value="1"/>
</dbReference>
<evidence type="ECO:0000313" key="11">
    <source>
        <dbReference type="EMBL" id="WMS86548.1"/>
    </source>
</evidence>
<keyword evidence="7 9" id="KW-0472">Membrane</keyword>
<evidence type="ECO:0000256" key="7">
    <source>
        <dbReference type="ARBA" id="ARBA00023136"/>
    </source>
</evidence>
<feature type="transmembrane region" description="Helical" evidence="9">
    <location>
        <begin position="60"/>
        <end position="79"/>
    </location>
</feature>
<dbReference type="Pfam" id="PF20154">
    <property type="entry name" value="LNT_N"/>
    <property type="match status" value="1"/>
</dbReference>
<dbReference type="InterPro" id="IPR004563">
    <property type="entry name" value="Apolipo_AcylTrfase"/>
</dbReference>